<dbReference type="InterPro" id="IPR022776">
    <property type="entry name" value="TRM13/UPF0224_CHHC_Znf_dom"/>
</dbReference>
<dbReference type="InterPro" id="IPR007871">
    <property type="entry name" value="Methyltransferase_TRM13"/>
</dbReference>
<dbReference type="GO" id="GO:0008270">
    <property type="term" value="F:zinc ion binding"/>
    <property type="evidence" value="ECO:0007669"/>
    <property type="project" value="UniProtKB-KW"/>
</dbReference>
<dbReference type="PROSITE" id="PS51800">
    <property type="entry name" value="ZF_CHHC_U11_48K"/>
    <property type="match status" value="1"/>
</dbReference>
<keyword evidence="3 12" id="KW-0808">Transferase</keyword>
<organism evidence="15 16">
    <name type="scientific">Elysia chlorotica</name>
    <name type="common">Eastern emerald elysia</name>
    <name type="synonym">Sea slug</name>
    <dbReference type="NCBI Taxonomy" id="188477"/>
    <lineage>
        <taxon>Eukaryota</taxon>
        <taxon>Metazoa</taxon>
        <taxon>Spiralia</taxon>
        <taxon>Lophotrochozoa</taxon>
        <taxon>Mollusca</taxon>
        <taxon>Gastropoda</taxon>
        <taxon>Heterobranchia</taxon>
        <taxon>Euthyneura</taxon>
        <taxon>Panpulmonata</taxon>
        <taxon>Sacoglossa</taxon>
        <taxon>Placobranchoidea</taxon>
        <taxon>Plakobranchidae</taxon>
        <taxon>Elysia</taxon>
    </lineage>
</organism>
<keyword evidence="6 12" id="KW-0479">Metal-binding</keyword>
<evidence type="ECO:0000256" key="11">
    <source>
        <dbReference type="ARBA" id="ARBA00049393"/>
    </source>
</evidence>
<comment type="similarity">
    <text evidence="1 12">Belongs to the methyltransferase TRM13 family.</text>
</comment>
<evidence type="ECO:0000256" key="1">
    <source>
        <dbReference type="ARBA" id="ARBA00005265"/>
    </source>
</evidence>
<dbReference type="PANTHER" id="PTHR12998:SF0">
    <property type="entry name" value="TRNA:M(4)X MODIFICATION ENZYME TRM13 HOMOLOG"/>
    <property type="match status" value="1"/>
</dbReference>
<comment type="catalytic activity">
    <reaction evidence="10 12">
        <text>cytidine(4) in tRNA(Gly)(GCC) + S-adenosyl-L-methionine = 2'-O-methylcytidine(4) in tRNA(Gly)(GCC) + S-adenosyl-L-homocysteine + H(+)</text>
        <dbReference type="Rhea" id="RHEA:43192"/>
        <dbReference type="Rhea" id="RHEA-COMP:10399"/>
        <dbReference type="Rhea" id="RHEA-COMP:10400"/>
        <dbReference type="ChEBI" id="CHEBI:15378"/>
        <dbReference type="ChEBI" id="CHEBI:57856"/>
        <dbReference type="ChEBI" id="CHEBI:59789"/>
        <dbReference type="ChEBI" id="CHEBI:74495"/>
        <dbReference type="ChEBI" id="CHEBI:82748"/>
        <dbReference type="EC" id="2.1.1.225"/>
    </reaction>
</comment>
<keyword evidence="16" id="KW-1185">Reference proteome</keyword>
<feature type="region of interest" description="Disordered" evidence="13">
    <location>
        <begin position="475"/>
        <end position="509"/>
    </location>
</feature>
<evidence type="ECO:0000256" key="5">
    <source>
        <dbReference type="ARBA" id="ARBA00022694"/>
    </source>
</evidence>
<keyword evidence="4 12" id="KW-0949">S-adenosyl-L-methionine</keyword>
<evidence type="ECO:0000256" key="9">
    <source>
        <dbReference type="ARBA" id="ARBA00048165"/>
    </source>
</evidence>
<feature type="compositionally biased region" description="Polar residues" evidence="13">
    <location>
        <begin position="312"/>
        <end position="331"/>
    </location>
</feature>
<dbReference type="InterPro" id="IPR021721">
    <property type="entry name" value="Znf_CCCH-type_TRM13"/>
</dbReference>
<dbReference type="STRING" id="188477.A0A3S1HYQ2"/>
<evidence type="ECO:0000256" key="2">
    <source>
        <dbReference type="ARBA" id="ARBA00022603"/>
    </source>
</evidence>
<dbReference type="Proteomes" id="UP000271974">
    <property type="component" value="Unassembled WGS sequence"/>
</dbReference>
<feature type="compositionally biased region" description="Low complexity" evidence="13">
    <location>
        <begin position="362"/>
        <end position="374"/>
    </location>
</feature>
<dbReference type="InterPro" id="IPR039044">
    <property type="entry name" value="Trm13"/>
</dbReference>
<comment type="function">
    <text evidence="12">tRNA methylase which 2'-O-methylates cytidine(4) in tRNA(Pro) and tRNA(Gly)(GCC), and adenosine(4) in tRNA(His).</text>
</comment>
<evidence type="ECO:0000256" key="8">
    <source>
        <dbReference type="ARBA" id="ARBA00022833"/>
    </source>
</evidence>
<evidence type="ECO:0000313" key="16">
    <source>
        <dbReference type="Proteomes" id="UP000271974"/>
    </source>
</evidence>
<dbReference type="EMBL" id="RQTK01000074">
    <property type="protein sequence ID" value="RUS88768.1"/>
    <property type="molecule type" value="Genomic_DNA"/>
</dbReference>
<evidence type="ECO:0000256" key="6">
    <source>
        <dbReference type="ARBA" id="ARBA00022723"/>
    </source>
</evidence>
<keyword evidence="8 12" id="KW-0862">Zinc</keyword>
<evidence type="ECO:0000256" key="3">
    <source>
        <dbReference type="ARBA" id="ARBA00022679"/>
    </source>
</evidence>
<protein>
    <recommendedName>
        <fullName evidence="12">tRNA:m(4)X modification enzyme TRM13</fullName>
        <ecNumber evidence="12">2.1.1.225</ecNumber>
    </recommendedName>
</protein>
<keyword evidence="2 12" id="KW-0489">Methyltransferase</keyword>
<evidence type="ECO:0000256" key="10">
    <source>
        <dbReference type="ARBA" id="ARBA00048635"/>
    </source>
</evidence>
<dbReference type="GO" id="GO:0030488">
    <property type="term" value="P:tRNA methylation"/>
    <property type="evidence" value="ECO:0007669"/>
    <property type="project" value="InterPro"/>
</dbReference>
<evidence type="ECO:0000256" key="12">
    <source>
        <dbReference type="RuleBase" id="RU367103"/>
    </source>
</evidence>
<feature type="region of interest" description="Disordered" evidence="13">
    <location>
        <begin position="312"/>
        <end position="401"/>
    </location>
</feature>
<evidence type="ECO:0000256" key="7">
    <source>
        <dbReference type="ARBA" id="ARBA00022771"/>
    </source>
</evidence>
<reference evidence="15 16" key="1">
    <citation type="submission" date="2019-01" db="EMBL/GenBank/DDBJ databases">
        <title>A draft genome assembly of the solar-powered sea slug Elysia chlorotica.</title>
        <authorList>
            <person name="Cai H."/>
            <person name="Li Q."/>
            <person name="Fang X."/>
            <person name="Li J."/>
            <person name="Curtis N.E."/>
            <person name="Altenburger A."/>
            <person name="Shibata T."/>
            <person name="Feng M."/>
            <person name="Maeda T."/>
            <person name="Schwartz J.A."/>
            <person name="Shigenobu S."/>
            <person name="Lundholm N."/>
            <person name="Nishiyama T."/>
            <person name="Yang H."/>
            <person name="Hasebe M."/>
            <person name="Li S."/>
            <person name="Pierce S.K."/>
            <person name="Wang J."/>
        </authorList>
    </citation>
    <scope>NUCLEOTIDE SEQUENCE [LARGE SCALE GENOMIC DNA]</scope>
    <source>
        <strain evidence="15">EC2010</strain>
        <tissue evidence="15">Whole organism of an adult</tissue>
    </source>
</reference>
<name>A0A3S1HYQ2_ELYCH</name>
<keyword evidence="7 12" id="KW-0863">Zinc-finger</keyword>
<keyword evidence="5 12" id="KW-0819">tRNA processing</keyword>
<dbReference type="PANTHER" id="PTHR12998">
    <property type="entry name" value="TRNA:M(4)X MODIFICATION ENZYME TRM13 HOMOLOG"/>
    <property type="match status" value="1"/>
</dbReference>
<comment type="caution">
    <text evidence="15">The sequence shown here is derived from an EMBL/GenBank/DDBJ whole genome shotgun (WGS) entry which is preliminary data.</text>
</comment>
<comment type="catalytic activity">
    <reaction evidence="11 12">
        <text>adenosine(4) in tRNA(His) + S-adenosyl-L-methionine = 2'-O-methyladenosine(4) in tRNA(His) + S-adenosyl-L-homocysteine + H(+)</text>
        <dbReference type="Rhea" id="RHEA:43196"/>
        <dbReference type="Rhea" id="RHEA-COMP:10401"/>
        <dbReference type="Rhea" id="RHEA-COMP:10402"/>
        <dbReference type="ChEBI" id="CHEBI:15378"/>
        <dbReference type="ChEBI" id="CHEBI:57856"/>
        <dbReference type="ChEBI" id="CHEBI:59789"/>
        <dbReference type="ChEBI" id="CHEBI:74411"/>
        <dbReference type="ChEBI" id="CHEBI:74477"/>
        <dbReference type="EC" id="2.1.1.225"/>
    </reaction>
</comment>
<proteinExistence type="inferred from homology"/>
<dbReference type="Pfam" id="PF05206">
    <property type="entry name" value="TRM13"/>
    <property type="match status" value="2"/>
</dbReference>
<evidence type="ECO:0000256" key="4">
    <source>
        <dbReference type="ARBA" id="ARBA00022691"/>
    </source>
</evidence>
<dbReference type="Pfam" id="PF11722">
    <property type="entry name" value="zf-TRM13_CCCH"/>
    <property type="match status" value="1"/>
</dbReference>
<evidence type="ECO:0000256" key="13">
    <source>
        <dbReference type="SAM" id="MobiDB-lite"/>
    </source>
</evidence>
<gene>
    <name evidence="15" type="ORF">EGW08_003485</name>
</gene>
<feature type="compositionally biased region" description="Polar residues" evidence="13">
    <location>
        <begin position="380"/>
        <end position="397"/>
    </location>
</feature>
<evidence type="ECO:0000259" key="14">
    <source>
        <dbReference type="PROSITE" id="PS51800"/>
    </source>
</evidence>
<dbReference type="OrthoDB" id="4214675at2759"/>
<accession>A0A3S1HYQ2</accession>
<comment type="catalytic activity">
    <reaction evidence="9 12">
        <text>cytidine(4) in tRNA(Pro) + S-adenosyl-L-methionine = 2'-O-methylcytidine(4) in tRNA(Pro) + S-adenosyl-L-homocysteine + H(+)</text>
        <dbReference type="Rhea" id="RHEA:32767"/>
        <dbReference type="Rhea" id="RHEA-COMP:10397"/>
        <dbReference type="Rhea" id="RHEA-COMP:10398"/>
        <dbReference type="ChEBI" id="CHEBI:15378"/>
        <dbReference type="ChEBI" id="CHEBI:57856"/>
        <dbReference type="ChEBI" id="CHEBI:59789"/>
        <dbReference type="ChEBI" id="CHEBI:74495"/>
        <dbReference type="ChEBI" id="CHEBI:82748"/>
        <dbReference type="EC" id="2.1.1.225"/>
    </reaction>
</comment>
<evidence type="ECO:0000313" key="15">
    <source>
        <dbReference type="EMBL" id="RUS88768.1"/>
    </source>
</evidence>
<dbReference type="Pfam" id="PF05253">
    <property type="entry name" value="zf-U11-48K"/>
    <property type="match status" value="1"/>
</dbReference>
<feature type="domain" description="CHHC U11-48K-type" evidence="14">
    <location>
        <begin position="63"/>
        <end position="90"/>
    </location>
</feature>
<dbReference type="AlphaFoldDB" id="A0A3S1HYQ2"/>
<dbReference type="GO" id="GO:0106050">
    <property type="term" value="F:tRNA 2'-O-methyltransferase activity"/>
    <property type="evidence" value="ECO:0007669"/>
    <property type="project" value="UniProtKB-UniRule"/>
</dbReference>
<dbReference type="EC" id="2.1.1.225" evidence="12"/>
<feature type="compositionally biased region" description="Polar residues" evidence="13">
    <location>
        <begin position="485"/>
        <end position="501"/>
    </location>
</feature>
<sequence>MEITQDDKKGYSKSAALNGDGDPLQCKFYLKKKSRLCRFKPKWGQDYCPEHACLMGIQSERKRIPCPLNPKHNCYEDELDKHIRKCNITKIQQKVEKEVYYVKSINKGSGSCCESLPSKTQIPVKDMTSKDLADIIERVTRIYNAHVEPIQSTYIHHPCVRNEICSSEQEDLSSVLTDQVALRKELLQQAALVGQMEKEKFLDLEDNYFVELGAGKGKLSHWIRKACHQRPNSKFLLVERGSVRYKVDRHQQQNQGENNFKRIKMDIEDLCLGKVPGLDSVRAITVVGKHLCGGATDMGIRCAVNTLHWAQQKSQPSELSQSSTNPETNMSDEQKLPESSETFQSSRDQETEVSDKQTLPYSGSGSSLASQSVSELDHGQASNTNKDTNVLQSSANTCGEPPVKIAKIGDLSSEAYSERLPDGIMIALCCHHQCTWDTYVGRKFMELCGLGPEEFDLLTRLSSWATCARVRARSNTKPRPGLEVDTNSNKSQDQTDTTENLNSKEEVKEDHFSEDLINLAKNSNLSLREHLTVPEREKIGRQCKRIIDTGRLHYLRSKGMQASLREYIDEDTTPENVVLVAYPKL</sequence>